<dbReference type="InterPro" id="IPR007325">
    <property type="entry name" value="KFase/CYL"/>
</dbReference>
<sequence>MRLEIASTYSENGYQDYELHLNEHTGTHLDAPIHFIKDGIAVHEIPVHCLCGPLVVLDIRDRVLHNHDATVIPDDILRWEKKYGKIPSNAIIIMNSGWGKYFGDNNAFVNMDKQGIPHFPGWSKTAVEFLLEARSVLGIGVDTLSLDQGASEDFPVHNTWLSNGLWGLENVANLDNIPPSGAFLFVGASKVYGGTGSPVRLIAVI</sequence>
<dbReference type="PANTHER" id="PTHR31118:SF12">
    <property type="entry name" value="CYCLASE-LIKE PROTEIN 2"/>
    <property type="match status" value="1"/>
</dbReference>
<organism evidence="1 2">
    <name type="scientific">Moorena producens 3L</name>
    <dbReference type="NCBI Taxonomy" id="489825"/>
    <lineage>
        <taxon>Bacteria</taxon>
        <taxon>Bacillati</taxon>
        <taxon>Cyanobacteriota</taxon>
        <taxon>Cyanophyceae</taxon>
        <taxon>Coleofasciculales</taxon>
        <taxon>Coleofasciculaceae</taxon>
        <taxon>Moorena</taxon>
    </lineage>
</organism>
<proteinExistence type="predicted"/>
<keyword evidence="2" id="KW-1185">Reference proteome</keyword>
<dbReference type="Gene3D" id="3.50.30.50">
    <property type="entry name" value="Putative cyclase"/>
    <property type="match status" value="1"/>
</dbReference>
<dbReference type="Pfam" id="PF04199">
    <property type="entry name" value="Cyclase"/>
    <property type="match status" value="1"/>
</dbReference>
<dbReference type="PANTHER" id="PTHR31118">
    <property type="entry name" value="CYCLASE-LIKE PROTEIN 2"/>
    <property type="match status" value="1"/>
</dbReference>
<protein>
    <submittedName>
        <fullName evidence="1">Putative metal-dependent hydrolase</fullName>
    </submittedName>
</protein>
<dbReference type="EMBL" id="GL890820">
    <property type="protein sequence ID" value="EGJ35497.1"/>
    <property type="molecule type" value="Genomic_DNA"/>
</dbReference>
<accession>F4XJ40</accession>
<dbReference type="GO" id="GO:0019441">
    <property type="term" value="P:L-tryptophan catabolic process to kynurenine"/>
    <property type="evidence" value="ECO:0007669"/>
    <property type="project" value="InterPro"/>
</dbReference>
<dbReference type="SUPFAM" id="SSF102198">
    <property type="entry name" value="Putative cyclase"/>
    <property type="match status" value="1"/>
</dbReference>
<gene>
    <name evidence="1" type="ORF">LYNGBM3L_04340</name>
</gene>
<dbReference type="eggNOG" id="COG1878">
    <property type="taxonomic scope" value="Bacteria"/>
</dbReference>
<reference evidence="2" key="1">
    <citation type="journal article" date="2011" name="Proc. Natl. Acad. Sci. U.S.A.">
        <title>Genomic insights into the physiology and ecology of the marine filamentous cyanobacterium Lyngbya majuscula.</title>
        <authorList>
            <person name="Jones A.C."/>
            <person name="Monroe E.A."/>
            <person name="Podell S."/>
            <person name="Hess W.R."/>
            <person name="Klages S."/>
            <person name="Esquenazi E."/>
            <person name="Niessen S."/>
            <person name="Hoover H."/>
            <person name="Rothmann M."/>
            <person name="Lasken R.S."/>
            <person name="Yates J.R.III."/>
            <person name="Reinhardt R."/>
            <person name="Kube M."/>
            <person name="Burkart M.D."/>
            <person name="Allen E.E."/>
            <person name="Dorrestein P.C."/>
            <person name="Gerwick W.H."/>
            <person name="Gerwick L."/>
        </authorList>
    </citation>
    <scope>NUCLEOTIDE SEQUENCE [LARGE SCALE GENOMIC DNA]</scope>
    <source>
        <strain evidence="2">3L</strain>
    </source>
</reference>
<evidence type="ECO:0000313" key="2">
    <source>
        <dbReference type="Proteomes" id="UP000003959"/>
    </source>
</evidence>
<dbReference type="Proteomes" id="UP000003959">
    <property type="component" value="Unassembled WGS sequence"/>
</dbReference>
<dbReference type="AlphaFoldDB" id="F4XJ40"/>
<dbReference type="GO" id="GO:0004061">
    <property type="term" value="F:arylformamidase activity"/>
    <property type="evidence" value="ECO:0007669"/>
    <property type="project" value="InterPro"/>
</dbReference>
<keyword evidence="1" id="KW-0378">Hydrolase</keyword>
<dbReference type="HOGENOM" id="CLU_030671_2_0_3"/>
<evidence type="ECO:0000313" key="1">
    <source>
        <dbReference type="EMBL" id="EGJ35497.1"/>
    </source>
</evidence>
<name>F4XJ40_9CYAN</name>
<dbReference type="InterPro" id="IPR037175">
    <property type="entry name" value="KFase_sf"/>
</dbReference>